<dbReference type="EMBL" id="MHLH01000011">
    <property type="protein sequence ID" value="OGZ04113.1"/>
    <property type="molecule type" value="Genomic_DNA"/>
</dbReference>
<dbReference type="Proteomes" id="UP000178841">
    <property type="component" value="Unassembled WGS sequence"/>
</dbReference>
<proteinExistence type="predicted"/>
<accession>A0A1G2CRW0</accession>
<evidence type="ECO:0000313" key="1">
    <source>
        <dbReference type="EMBL" id="OGZ04113.1"/>
    </source>
</evidence>
<evidence type="ECO:0000313" key="2">
    <source>
        <dbReference type="Proteomes" id="UP000178841"/>
    </source>
</evidence>
<protein>
    <recommendedName>
        <fullName evidence="3">30S ribosomal protein S21</fullName>
    </recommendedName>
</protein>
<reference evidence="1 2" key="1">
    <citation type="journal article" date="2016" name="Nat. Commun.">
        <title>Thousands of microbial genomes shed light on interconnected biogeochemical processes in an aquifer system.</title>
        <authorList>
            <person name="Anantharaman K."/>
            <person name="Brown C.T."/>
            <person name="Hug L.A."/>
            <person name="Sharon I."/>
            <person name="Castelle C.J."/>
            <person name="Probst A.J."/>
            <person name="Thomas B.C."/>
            <person name="Singh A."/>
            <person name="Wilkins M.J."/>
            <person name="Karaoz U."/>
            <person name="Brodie E.L."/>
            <person name="Williams K.H."/>
            <person name="Hubbard S.S."/>
            <person name="Banfield J.F."/>
        </authorList>
    </citation>
    <scope>NUCLEOTIDE SEQUENCE [LARGE SCALE GENOMIC DNA]</scope>
</reference>
<gene>
    <name evidence="1" type="ORF">A2648_03055</name>
</gene>
<dbReference type="STRING" id="1798657.A2648_03055"/>
<comment type="caution">
    <text evidence="1">The sequence shown here is derived from an EMBL/GenBank/DDBJ whole genome shotgun (WGS) entry which is preliminary data.</text>
</comment>
<name>A0A1G2CRW0_9BACT</name>
<evidence type="ECO:0008006" key="3">
    <source>
        <dbReference type="Google" id="ProtNLM"/>
    </source>
</evidence>
<dbReference type="AlphaFoldDB" id="A0A1G2CRW0"/>
<organism evidence="1 2">
    <name type="scientific">Candidatus Lloydbacteria bacterium RIFCSPHIGHO2_01_FULL_41_20</name>
    <dbReference type="NCBI Taxonomy" id="1798657"/>
    <lineage>
        <taxon>Bacteria</taxon>
        <taxon>Candidatus Lloydiibacteriota</taxon>
    </lineage>
</organism>
<sequence length="81" mass="9487">MATNVEVKKTGTENSLGLLRRFTKRVQESGVLPRVRGNRYANRPLSQFKRRKGALKVLAKRKIYERLKKLGKLPPSRKRRR</sequence>